<organism evidence="8 9">
    <name type="scientific">Glycocaulis albus</name>
    <dbReference type="NCBI Taxonomy" id="1382801"/>
    <lineage>
        <taxon>Bacteria</taxon>
        <taxon>Pseudomonadati</taxon>
        <taxon>Pseudomonadota</taxon>
        <taxon>Alphaproteobacteria</taxon>
        <taxon>Maricaulales</taxon>
        <taxon>Maricaulaceae</taxon>
        <taxon>Glycocaulis</taxon>
    </lineage>
</organism>
<reference evidence="9" key="1">
    <citation type="journal article" date="2019" name="Int. J. Syst. Evol. Microbiol.">
        <title>The Global Catalogue of Microorganisms (GCM) 10K type strain sequencing project: providing services to taxonomists for standard genome sequencing and annotation.</title>
        <authorList>
            <consortium name="The Broad Institute Genomics Platform"/>
            <consortium name="The Broad Institute Genome Sequencing Center for Infectious Disease"/>
            <person name="Wu L."/>
            <person name="Ma J."/>
        </authorList>
    </citation>
    <scope>NUCLEOTIDE SEQUENCE [LARGE SCALE GENOMIC DNA]</scope>
    <source>
        <strain evidence="9">CGMCC 1.12766</strain>
    </source>
</reference>
<evidence type="ECO:0000256" key="3">
    <source>
        <dbReference type="ARBA" id="ARBA00022723"/>
    </source>
</evidence>
<evidence type="ECO:0000256" key="1">
    <source>
        <dbReference type="ARBA" id="ARBA00010342"/>
    </source>
</evidence>
<dbReference type="PANTHER" id="PTHR47870:SF4">
    <property type="entry name" value="CYTOCHROME C-TYPE BIOGENESIS PROTEIN CYCH"/>
    <property type="match status" value="1"/>
</dbReference>
<protein>
    <recommendedName>
        <fullName evidence="6">Cytochrome c-type biogenesis protein</fullName>
    </recommendedName>
</protein>
<keyword evidence="5 6" id="KW-0408">Iron</keyword>
<dbReference type="Gene3D" id="1.10.8.640">
    <property type="entry name" value="Cytochrome C biogenesis protein"/>
    <property type="match status" value="1"/>
</dbReference>
<accession>A0ABQ1XPZ5</accession>
<evidence type="ECO:0000259" key="7">
    <source>
        <dbReference type="Pfam" id="PF03918"/>
    </source>
</evidence>
<dbReference type="RefSeq" id="WP_217979009.1">
    <property type="nucleotide sequence ID" value="NZ_BMFS01000006.1"/>
</dbReference>
<comment type="similarity">
    <text evidence="1 6">Belongs to the CcmH/CycL/Ccl2/NrfF family.</text>
</comment>
<keyword evidence="6" id="KW-0812">Transmembrane</keyword>
<keyword evidence="3 6" id="KW-0479">Metal-binding</keyword>
<name>A0ABQ1XPZ5_9PROT</name>
<keyword evidence="6" id="KW-1133">Transmembrane helix</keyword>
<proteinExistence type="inferred from homology"/>
<evidence type="ECO:0000256" key="5">
    <source>
        <dbReference type="ARBA" id="ARBA00023004"/>
    </source>
</evidence>
<dbReference type="Pfam" id="PF03918">
    <property type="entry name" value="CcmH"/>
    <property type="match status" value="1"/>
</dbReference>
<dbReference type="InterPro" id="IPR038297">
    <property type="entry name" value="CcmH/CycL/NrfF/Ccl2_sf"/>
</dbReference>
<sequence length="123" mass="13281">MIAALLIALALQAGPELPPADEARAQGLMREVRCMVCAGESVLDSSAPMAGDMRRFIREEIAAGREDEAVRSALVARFGHEVLMRPPVEARTMPLWLAPVIFLLLGGALLFASMRRKPGKDGL</sequence>
<dbReference type="PANTHER" id="PTHR47870">
    <property type="entry name" value="CYTOCHROME C-TYPE BIOGENESIS PROTEIN CCMH"/>
    <property type="match status" value="1"/>
</dbReference>
<feature type="transmembrane region" description="Helical" evidence="6">
    <location>
        <begin position="93"/>
        <end position="112"/>
    </location>
</feature>
<feature type="domain" description="CcmH/CycL/Ccl2/NrfF N-terminal" evidence="7">
    <location>
        <begin position="15"/>
        <end position="118"/>
    </location>
</feature>
<evidence type="ECO:0000256" key="6">
    <source>
        <dbReference type="RuleBase" id="RU364112"/>
    </source>
</evidence>
<dbReference type="InterPro" id="IPR005616">
    <property type="entry name" value="CcmH/CycL/Ccl2/NrfF_N"/>
</dbReference>
<keyword evidence="9" id="KW-1185">Reference proteome</keyword>
<dbReference type="CDD" id="cd16378">
    <property type="entry name" value="CcmH_N"/>
    <property type="match status" value="1"/>
</dbReference>
<comment type="function">
    <text evidence="6">Possible subunit of a heme lyase.</text>
</comment>
<dbReference type="Proteomes" id="UP000648722">
    <property type="component" value="Unassembled WGS sequence"/>
</dbReference>
<comment type="caution">
    <text evidence="8">The sequence shown here is derived from an EMBL/GenBank/DDBJ whole genome shotgun (WGS) entry which is preliminary data.</text>
</comment>
<dbReference type="InterPro" id="IPR051263">
    <property type="entry name" value="C-type_cytochrome_biogenesis"/>
</dbReference>
<keyword evidence="2 6" id="KW-0349">Heme</keyword>
<evidence type="ECO:0000256" key="2">
    <source>
        <dbReference type="ARBA" id="ARBA00022617"/>
    </source>
</evidence>
<evidence type="ECO:0000313" key="9">
    <source>
        <dbReference type="Proteomes" id="UP000648722"/>
    </source>
</evidence>
<keyword evidence="6" id="KW-0472">Membrane</keyword>
<gene>
    <name evidence="8" type="ORF">GCM10007420_14940</name>
</gene>
<evidence type="ECO:0000313" key="8">
    <source>
        <dbReference type="EMBL" id="GGH00061.1"/>
    </source>
</evidence>
<keyword evidence="4 6" id="KW-0732">Signal</keyword>
<evidence type="ECO:0000256" key="4">
    <source>
        <dbReference type="ARBA" id="ARBA00022729"/>
    </source>
</evidence>
<dbReference type="EMBL" id="BMFS01000006">
    <property type="protein sequence ID" value="GGH00061.1"/>
    <property type="molecule type" value="Genomic_DNA"/>
</dbReference>